<protein>
    <submittedName>
        <fullName evidence="1">Nucleoporin NUP37</fullName>
    </submittedName>
</protein>
<sequence length="614" mass="66821">MRDFLSQPRVTRLSKRLLVGYDIPQFTHSVKVYPNSSSNGSSIILIGHENGVKIIWRGGRQFLTEESPTTNTHKVNGSGPAVVSLDSDDEGVAPVIALNDQSKFIEAEEEFDPLNPYPSILQSLDINLETGALHLAVLPASILKFYELLVGNYIIFVSACADNTLRLVSLPITPPSPLIKERTQLQYAHESANAARGRCGEKIFFLNGHEKASNGVSMIIDFNDGDPHYIIASISHELSGRLLLWCCSLESPMLQTEPFHSICLASPARSISFNTSLSRPNYLLVTEAKGACRIFEYCLPQSQASVSDSPSSAHGHWLLSIMTDFSTTKSKFSNAAVAQTGFGRKAIADAQWILDGSAILVLHDEGEWGIWDIEGLHMGIGNSQGLLHYHGVKGGSKSKFSISGFIDSSKKTHSSRPPQITASKFAPMTPGTRRSVDPFSNHVSIPKKGQISVIEIPPPTPTSRTDEAILFRLGETYAVIPSILKYWSAHSGNDQSGSIFGSRSAGQILKFEEVGLQGECCSATELFPIFQSKSETIVPDIVVLGEHRVVIVSSEKSMASSLMGKMANTHNTTSILNVSGNSQLDTTNLSTIEMALDRMEERNGSEPSNRGLLF</sequence>
<name>A0A420HI32_9PEZI</name>
<accession>A0A420HI32</accession>
<gene>
    <name evidence="1" type="ORF">OnM2_076002</name>
</gene>
<dbReference type="Gene3D" id="2.130.10.10">
    <property type="entry name" value="YVTN repeat-like/Quinoprotein amine dehydrogenase"/>
    <property type="match status" value="1"/>
</dbReference>
<keyword evidence="2" id="KW-1185">Reference proteome</keyword>
<dbReference type="AlphaFoldDB" id="A0A420HI32"/>
<dbReference type="OrthoDB" id="5323870at2759"/>
<dbReference type="EMBL" id="MCFK01007661">
    <property type="protein sequence ID" value="RKF57126.1"/>
    <property type="molecule type" value="Genomic_DNA"/>
</dbReference>
<organism evidence="1 2">
    <name type="scientific">Erysiphe neolycopersici</name>
    <dbReference type="NCBI Taxonomy" id="212602"/>
    <lineage>
        <taxon>Eukaryota</taxon>
        <taxon>Fungi</taxon>
        <taxon>Dikarya</taxon>
        <taxon>Ascomycota</taxon>
        <taxon>Pezizomycotina</taxon>
        <taxon>Leotiomycetes</taxon>
        <taxon>Erysiphales</taxon>
        <taxon>Erysiphaceae</taxon>
        <taxon>Erysiphe</taxon>
    </lineage>
</organism>
<evidence type="ECO:0000313" key="1">
    <source>
        <dbReference type="EMBL" id="RKF57126.1"/>
    </source>
</evidence>
<dbReference type="Proteomes" id="UP000286134">
    <property type="component" value="Unassembled WGS sequence"/>
</dbReference>
<proteinExistence type="predicted"/>
<dbReference type="InterPro" id="IPR015943">
    <property type="entry name" value="WD40/YVTN_repeat-like_dom_sf"/>
</dbReference>
<dbReference type="STRING" id="212602.A0A420HI32"/>
<comment type="caution">
    <text evidence="1">The sequence shown here is derived from an EMBL/GenBank/DDBJ whole genome shotgun (WGS) entry which is preliminary data.</text>
</comment>
<evidence type="ECO:0000313" key="2">
    <source>
        <dbReference type="Proteomes" id="UP000286134"/>
    </source>
</evidence>
<dbReference type="InterPro" id="IPR036322">
    <property type="entry name" value="WD40_repeat_dom_sf"/>
</dbReference>
<reference evidence="1 2" key="1">
    <citation type="journal article" date="2018" name="BMC Genomics">
        <title>Comparative genome analyses reveal sequence features reflecting distinct modes of host-adaptation between dicot and monocot powdery mildew.</title>
        <authorList>
            <person name="Wu Y."/>
            <person name="Ma X."/>
            <person name="Pan Z."/>
            <person name="Kale S.D."/>
            <person name="Song Y."/>
            <person name="King H."/>
            <person name="Zhang Q."/>
            <person name="Presley C."/>
            <person name="Deng X."/>
            <person name="Wei C.I."/>
            <person name="Xiao S."/>
        </authorList>
    </citation>
    <scope>NUCLEOTIDE SEQUENCE [LARGE SCALE GENOMIC DNA]</scope>
    <source>
        <strain evidence="1">UMSG2</strain>
    </source>
</reference>
<dbReference type="SUPFAM" id="SSF50978">
    <property type="entry name" value="WD40 repeat-like"/>
    <property type="match status" value="1"/>
</dbReference>